<dbReference type="VEuPathDB" id="FungiDB:yc1106_04140"/>
<dbReference type="Proteomes" id="UP001056012">
    <property type="component" value="Chromosome 3"/>
</dbReference>
<dbReference type="OrthoDB" id="3918393at2759"/>
<feature type="region of interest" description="Disordered" evidence="2">
    <location>
        <begin position="1"/>
        <end position="39"/>
    </location>
</feature>
<dbReference type="InterPro" id="IPR034444">
    <property type="entry name" value="Nuo17.8"/>
</dbReference>
<keyword evidence="4" id="KW-1185">Reference proteome</keyword>
<accession>A0A9Q9DSX2</accession>
<sequence length="585" mass="66693">MQSLRRTAVAAARSSRTPVARQSRRYAHDEAHAHGHPSPAVDEPIGLGFWMTIGVIPAGLALYTISRTNGDNSEPYFTRMIANATAGLHEKWTAQNDLHVRMIEQAGEDRVLFLNTKPQEHVEMKFPEIMNVGSPYNVPAGSQVQMDKVIEKYKKLANEDNERKLEKLRNNDISSEKPFEGKLRVRLSAPGGAPVVPFPKHGVSQVALITNTNIDLVAQFPPCTLPLPDLEQRQFTVVLPLRVDANVCHADSVPYLPELNFSRVIQRNDMNGSAWTDDPARTANATPIRSKSPAAMPPYTSPRNTSGPFPVDKAPMAADENNSWARPNHHSTPNSKTSQYIDKITQENDRLRRELRAEKLAREDEAKRVSAAQTRAEDSRAEYQHLQVLADTNARAIERKDRKLEELKATLETEVRRRKMAEQRAEEALKMLGDTRSETQRQLAQAYEMKGLADTNLETARDGFKRITDGYENKVRQINQELNELRRKRLEDADKIKRQAIISDQLQHESSRSVRTEAKLTNLMEQYKKEHRKEMDALIEEAERLRRAIPEKEREAQKLVDAMVETRDKMRWVMTQHERQTSSRS</sequence>
<keyword evidence="1" id="KW-0175">Coiled coil</keyword>
<feature type="coiled-coil region" evidence="1">
    <location>
        <begin position="394"/>
        <end position="431"/>
    </location>
</feature>
<dbReference type="GO" id="GO:0005739">
    <property type="term" value="C:mitochondrion"/>
    <property type="evidence" value="ECO:0007669"/>
    <property type="project" value="InterPro"/>
</dbReference>
<dbReference type="AlphaFoldDB" id="A0A9Q9DSX2"/>
<dbReference type="PANTHER" id="PTHR42100">
    <property type="entry name" value="OXIDOREDUCTASE 178 KDA SUBUNIT, PUTATIVE (AFU_ORTHOLOGUE AFUA_8G04320)-RELATED"/>
    <property type="match status" value="1"/>
</dbReference>
<dbReference type="PANTHER" id="PTHR42100:SF1">
    <property type="entry name" value="OXIDOREDUCTASE 178 KDA SUBUNIT, PUTATIVE (AFU_ORTHOLOGUE AFUA_8G04320)-RELATED"/>
    <property type="match status" value="1"/>
</dbReference>
<evidence type="ECO:0000313" key="4">
    <source>
        <dbReference type="Proteomes" id="UP001056012"/>
    </source>
</evidence>
<organism evidence="3 4">
    <name type="scientific">Curvularia clavata</name>
    <dbReference type="NCBI Taxonomy" id="95742"/>
    <lineage>
        <taxon>Eukaryota</taxon>
        <taxon>Fungi</taxon>
        <taxon>Dikarya</taxon>
        <taxon>Ascomycota</taxon>
        <taxon>Pezizomycotina</taxon>
        <taxon>Dothideomycetes</taxon>
        <taxon>Pleosporomycetidae</taxon>
        <taxon>Pleosporales</taxon>
        <taxon>Pleosporineae</taxon>
        <taxon>Pleosporaceae</taxon>
        <taxon>Curvularia</taxon>
    </lineage>
</organism>
<reference evidence="3" key="1">
    <citation type="submission" date="2021-12" db="EMBL/GenBank/DDBJ databases">
        <title>Curvularia clavata genome.</title>
        <authorList>
            <person name="Cao Y."/>
        </authorList>
    </citation>
    <scope>NUCLEOTIDE SEQUENCE</scope>
    <source>
        <strain evidence="3">Yc1106</strain>
    </source>
</reference>
<feature type="compositionally biased region" description="Polar residues" evidence="2">
    <location>
        <begin position="320"/>
        <end position="340"/>
    </location>
</feature>
<dbReference type="EMBL" id="CP089276">
    <property type="protein sequence ID" value="USP76866.1"/>
    <property type="molecule type" value="Genomic_DNA"/>
</dbReference>
<evidence type="ECO:0000256" key="2">
    <source>
        <dbReference type="SAM" id="MobiDB-lite"/>
    </source>
</evidence>
<feature type="coiled-coil region" evidence="1">
    <location>
        <begin position="468"/>
        <end position="495"/>
    </location>
</feature>
<evidence type="ECO:0000313" key="3">
    <source>
        <dbReference type="EMBL" id="USP76866.1"/>
    </source>
</evidence>
<feature type="region of interest" description="Disordered" evidence="2">
    <location>
        <begin position="272"/>
        <end position="342"/>
    </location>
</feature>
<evidence type="ECO:0000256" key="1">
    <source>
        <dbReference type="SAM" id="Coils"/>
    </source>
</evidence>
<gene>
    <name evidence="3" type="ORF">yc1106_04140</name>
</gene>
<feature type="coiled-coil region" evidence="1">
    <location>
        <begin position="528"/>
        <end position="562"/>
    </location>
</feature>
<feature type="compositionally biased region" description="Low complexity" evidence="2">
    <location>
        <begin position="1"/>
        <end position="21"/>
    </location>
</feature>
<proteinExistence type="predicted"/>
<protein>
    <submittedName>
        <fullName evidence="3">Uncharacterized protein</fullName>
    </submittedName>
</protein>
<name>A0A9Q9DSX2_CURCL</name>